<dbReference type="EMBL" id="FWEV01000224">
    <property type="protein sequence ID" value="SLM31284.1"/>
    <property type="molecule type" value="Genomic_DNA"/>
</dbReference>
<dbReference type="AlphaFoldDB" id="A0A1W1HFM3"/>
<evidence type="ECO:0000313" key="2">
    <source>
        <dbReference type="Proteomes" id="UP000191931"/>
    </source>
</evidence>
<evidence type="ECO:0000313" key="1">
    <source>
        <dbReference type="EMBL" id="SLM31284.1"/>
    </source>
</evidence>
<dbReference type="STRING" id="1246637.MTBBW1_300015"/>
<sequence>MLVHVHSLILLGLNPLDDNVYPKKGVSVKKTVNDNSLDFIRMPLHNSSKSIPYDLGSLVKTF</sequence>
<organism evidence="1 2">
    <name type="scientific">Desulfamplus magnetovallimortis</name>
    <dbReference type="NCBI Taxonomy" id="1246637"/>
    <lineage>
        <taxon>Bacteria</taxon>
        <taxon>Pseudomonadati</taxon>
        <taxon>Thermodesulfobacteriota</taxon>
        <taxon>Desulfobacteria</taxon>
        <taxon>Desulfobacterales</taxon>
        <taxon>Desulfobacteraceae</taxon>
        <taxon>Desulfamplus</taxon>
    </lineage>
</organism>
<dbReference type="Proteomes" id="UP000191931">
    <property type="component" value="Unassembled WGS sequence"/>
</dbReference>
<keyword evidence="2" id="KW-1185">Reference proteome</keyword>
<proteinExistence type="predicted"/>
<accession>A0A1W1HFM3</accession>
<name>A0A1W1HFM3_9BACT</name>
<protein>
    <submittedName>
        <fullName evidence="1">Uncharacterized protein</fullName>
    </submittedName>
</protein>
<gene>
    <name evidence="1" type="ORF">MTBBW1_300015</name>
</gene>
<reference evidence="1 2" key="1">
    <citation type="submission" date="2017-03" db="EMBL/GenBank/DDBJ databases">
        <authorList>
            <person name="Afonso C.L."/>
            <person name="Miller P.J."/>
            <person name="Scott M.A."/>
            <person name="Spackman E."/>
            <person name="Goraichik I."/>
            <person name="Dimitrov K.M."/>
            <person name="Suarez D.L."/>
            <person name="Swayne D.E."/>
        </authorList>
    </citation>
    <scope>NUCLEOTIDE SEQUENCE [LARGE SCALE GENOMIC DNA]</scope>
    <source>
        <strain evidence="1">PRJEB14757</strain>
    </source>
</reference>